<keyword evidence="2" id="KW-1185">Reference proteome</keyword>
<dbReference type="Proteomes" id="UP000326939">
    <property type="component" value="Chromosome 18"/>
</dbReference>
<sequence>MIMGFSFTTDSEPSINKASTLFSKTQARSDLFSEAGKVGPGLLGPAPLHNNEGPWHVVDAPFINMARHAHALFHGDGN</sequence>
<comment type="caution">
    <text evidence="1">The sequence shown here is derived from an EMBL/GenBank/DDBJ whole genome shotgun (WGS) entry which is preliminary data.</text>
</comment>
<organism evidence="1 2">
    <name type="scientific">Salix brachista</name>
    <dbReference type="NCBI Taxonomy" id="2182728"/>
    <lineage>
        <taxon>Eukaryota</taxon>
        <taxon>Viridiplantae</taxon>
        <taxon>Streptophyta</taxon>
        <taxon>Embryophyta</taxon>
        <taxon>Tracheophyta</taxon>
        <taxon>Spermatophyta</taxon>
        <taxon>Magnoliopsida</taxon>
        <taxon>eudicotyledons</taxon>
        <taxon>Gunneridae</taxon>
        <taxon>Pentapetalae</taxon>
        <taxon>rosids</taxon>
        <taxon>fabids</taxon>
        <taxon>Malpighiales</taxon>
        <taxon>Salicaceae</taxon>
        <taxon>Saliceae</taxon>
        <taxon>Salix</taxon>
    </lineage>
</organism>
<name>A0A5N5J4Q0_9ROSI</name>
<evidence type="ECO:0000313" key="1">
    <source>
        <dbReference type="EMBL" id="KAB5513652.1"/>
    </source>
</evidence>
<reference evidence="2" key="1">
    <citation type="journal article" date="2019" name="Gigascience">
        <title>De novo genome assembly of the endangered Acer yangbiense, a plant species with extremely small populations endemic to Yunnan Province, China.</title>
        <authorList>
            <person name="Yang J."/>
            <person name="Wariss H.M."/>
            <person name="Tao L."/>
            <person name="Zhang R."/>
            <person name="Yun Q."/>
            <person name="Hollingsworth P."/>
            <person name="Dao Z."/>
            <person name="Luo G."/>
            <person name="Guo H."/>
            <person name="Ma Y."/>
            <person name="Sun W."/>
        </authorList>
    </citation>
    <scope>NUCLEOTIDE SEQUENCE [LARGE SCALE GENOMIC DNA]</scope>
    <source>
        <strain evidence="2">cv. br00</strain>
    </source>
</reference>
<proteinExistence type="predicted"/>
<dbReference type="AlphaFoldDB" id="A0A5N5J4Q0"/>
<gene>
    <name evidence="1" type="ORF">DKX38_027558</name>
</gene>
<dbReference type="EMBL" id="VDCV01000018">
    <property type="protein sequence ID" value="KAB5513652.1"/>
    <property type="molecule type" value="Genomic_DNA"/>
</dbReference>
<evidence type="ECO:0000313" key="2">
    <source>
        <dbReference type="Proteomes" id="UP000326939"/>
    </source>
</evidence>
<accession>A0A5N5J4Q0</accession>
<protein>
    <submittedName>
        <fullName evidence="1">Uncharacterized protein</fullName>
    </submittedName>
</protein>